<dbReference type="InterPro" id="IPR036942">
    <property type="entry name" value="Beta-barrel_TonB_sf"/>
</dbReference>
<dbReference type="Pfam" id="PF07715">
    <property type="entry name" value="Plug"/>
    <property type="match status" value="1"/>
</dbReference>
<gene>
    <name evidence="15" type="ORF">ACFOW1_02060</name>
</gene>
<evidence type="ECO:0000259" key="13">
    <source>
        <dbReference type="Pfam" id="PF00593"/>
    </source>
</evidence>
<comment type="subcellular location">
    <subcellularLocation>
        <location evidence="1 10">Cell outer membrane</location>
        <topology evidence="1 10">Multi-pass membrane protein</topology>
    </subcellularLocation>
</comment>
<evidence type="ECO:0000256" key="7">
    <source>
        <dbReference type="ARBA" id="ARBA00023136"/>
    </source>
</evidence>
<evidence type="ECO:0000256" key="10">
    <source>
        <dbReference type="PROSITE-ProRule" id="PRU01360"/>
    </source>
</evidence>
<organism evidence="15 16">
    <name type="scientific">Parasediminibacterium paludis</name>
    <dbReference type="NCBI Taxonomy" id="908966"/>
    <lineage>
        <taxon>Bacteria</taxon>
        <taxon>Pseudomonadati</taxon>
        <taxon>Bacteroidota</taxon>
        <taxon>Chitinophagia</taxon>
        <taxon>Chitinophagales</taxon>
        <taxon>Chitinophagaceae</taxon>
        <taxon>Parasediminibacterium</taxon>
    </lineage>
</organism>
<evidence type="ECO:0000256" key="9">
    <source>
        <dbReference type="ARBA" id="ARBA00023237"/>
    </source>
</evidence>
<proteinExistence type="inferred from homology"/>
<evidence type="ECO:0000256" key="4">
    <source>
        <dbReference type="ARBA" id="ARBA00022692"/>
    </source>
</evidence>
<keyword evidence="7 10" id="KW-0472">Membrane</keyword>
<dbReference type="Gene3D" id="2.40.170.20">
    <property type="entry name" value="TonB-dependent receptor, beta-barrel domain"/>
    <property type="match status" value="1"/>
</dbReference>
<evidence type="ECO:0000256" key="5">
    <source>
        <dbReference type="ARBA" id="ARBA00022729"/>
    </source>
</evidence>
<evidence type="ECO:0000256" key="6">
    <source>
        <dbReference type="ARBA" id="ARBA00023077"/>
    </source>
</evidence>
<keyword evidence="5 12" id="KW-0732">Signal</keyword>
<evidence type="ECO:0000259" key="14">
    <source>
        <dbReference type="Pfam" id="PF07715"/>
    </source>
</evidence>
<evidence type="ECO:0000256" key="3">
    <source>
        <dbReference type="ARBA" id="ARBA00022452"/>
    </source>
</evidence>
<keyword evidence="2 10" id="KW-0813">Transport</keyword>
<dbReference type="Pfam" id="PF00593">
    <property type="entry name" value="TonB_dep_Rec_b-barrel"/>
    <property type="match status" value="1"/>
</dbReference>
<dbReference type="Gene3D" id="2.60.40.1120">
    <property type="entry name" value="Carboxypeptidase-like, regulatory domain"/>
    <property type="match status" value="1"/>
</dbReference>
<keyword evidence="8 15" id="KW-0675">Receptor</keyword>
<reference evidence="16" key="1">
    <citation type="journal article" date="2019" name="Int. J. Syst. Evol. Microbiol.">
        <title>The Global Catalogue of Microorganisms (GCM) 10K type strain sequencing project: providing services to taxonomists for standard genome sequencing and annotation.</title>
        <authorList>
            <consortium name="The Broad Institute Genomics Platform"/>
            <consortium name="The Broad Institute Genome Sequencing Center for Infectious Disease"/>
            <person name="Wu L."/>
            <person name="Ma J."/>
        </authorList>
    </citation>
    <scope>NUCLEOTIDE SEQUENCE [LARGE SCALE GENOMIC DNA]</scope>
    <source>
        <strain evidence="16">CECT 8010</strain>
    </source>
</reference>
<dbReference type="Gene3D" id="2.170.130.10">
    <property type="entry name" value="TonB-dependent receptor, plug domain"/>
    <property type="match status" value="1"/>
</dbReference>
<keyword evidence="16" id="KW-1185">Reference proteome</keyword>
<comment type="similarity">
    <text evidence="10 11">Belongs to the TonB-dependent receptor family.</text>
</comment>
<dbReference type="InterPro" id="IPR008969">
    <property type="entry name" value="CarboxyPept-like_regulatory"/>
</dbReference>
<keyword evidence="3 10" id="KW-1134">Transmembrane beta strand</keyword>
<dbReference type="RefSeq" id="WP_379011969.1">
    <property type="nucleotide sequence ID" value="NZ_JBHSDC010000002.1"/>
</dbReference>
<dbReference type="InterPro" id="IPR039426">
    <property type="entry name" value="TonB-dep_rcpt-like"/>
</dbReference>
<dbReference type="PROSITE" id="PS52016">
    <property type="entry name" value="TONB_DEPENDENT_REC_3"/>
    <property type="match status" value="1"/>
</dbReference>
<evidence type="ECO:0000256" key="1">
    <source>
        <dbReference type="ARBA" id="ARBA00004571"/>
    </source>
</evidence>
<keyword evidence="4 10" id="KW-0812">Transmembrane</keyword>
<dbReference type="Pfam" id="PF13715">
    <property type="entry name" value="CarbopepD_reg_2"/>
    <property type="match status" value="1"/>
</dbReference>
<evidence type="ECO:0000256" key="8">
    <source>
        <dbReference type="ARBA" id="ARBA00023170"/>
    </source>
</evidence>
<evidence type="ECO:0000256" key="11">
    <source>
        <dbReference type="RuleBase" id="RU003357"/>
    </source>
</evidence>
<dbReference type="PANTHER" id="PTHR30069:SF29">
    <property type="entry name" value="HEMOGLOBIN AND HEMOGLOBIN-HAPTOGLOBIN-BINDING PROTEIN 1-RELATED"/>
    <property type="match status" value="1"/>
</dbReference>
<dbReference type="SUPFAM" id="SSF56935">
    <property type="entry name" value="Porins"/>
    <property type="match status" value="1"/>
</dbReference>
<dbReference type="Proteomes" id="UP001595906">
    <property type="component" value="Unassembled WGS sequence"/>
</dbReference>
<name>A0ABV8PUC8_9BACT</name>
<feature type="domain" description="TonB-dependent receptor-like beta-barrel" evidence="13">
    <location>
        <begin position="426"/>
        <end position="881"/>
    </location>
</feature>
<evidence type="ECO:0000313" key="15">
    <source>
        <dbReference type="EMBL" id="MFC4230656.1"/>
    </source>
</evidence>
<comment type="caution">
    <text evidence="15">The sequence shown here is derived from an EMBL/GenBank/DDBJ whole genome shotgun (WGS) entry which is preliminary data.</text>
</comment>
<keyword evidence="9 10" id="KW-0998">Cell outer membrane</keyword>
<dbReference type="InterPro" id="IPR000531">
    <property type="entry name" value="Beta-barrel_TonB"/>
</dbReference>
<feature type="signal peptide" evidence="12">
    <location>
        <begin position="1"/>
        <end position="23"/>
    </location>
</feature>
<feature type="chain" id="PRO_5047460472" evidence="12">
    <location>
        <begin position="24"/>
        <end position="909"/>
    </location>
</feature>
<evidence type="ECO:0000313" key="16">
    <source>
        <dbReference type="Proteomes" id="UP001595906"/>
    </source>
</evidence>
<dbReference type="InterPro" id="IPR012910">
    <property type="entry name" value="Plug_dom"/>
</dbReference>
<dbReference type="PANTHER" id="PTHR30069">
    <property type="entry name" value="TONB-DEPENDENT OUTER MEMBRANE RECEPTOR"/>
    <property type="match status" value="1"/>
</dbReference>
<dbReference type="SUPFAM" id="SSF49464">
    <property type="entry name" value="Carboxypeptidase regulatory domain-like"/>
    <property type="match status" value="1"/>
</dbReference>
<dbReference type="InterPro" id="IPR037066">
    <property type="entry name" value="Plug_dom_sf"/>
</dbReference>
<dbReference type="EMBL" id="JBHSDC010000002">
    <property type="protein sequence ID" value="MFC4230656.1"/>
    <property type="molecule type" value="Genomic_DNA"/>
</dbReference>
<keyword evidence="6 11" id="KW-0798">TonB box</keyword>
<feature type="domain" description="TonB-dependent receptor plug" evidence="14">
    <location>
        <begin position="121"/>
        <end position="229"/>
    </location>
</feature>
<evidence type="ECO:0000256" key="12">
    <source>
        <dbReference type="SAM" id="SignalP"/>
    </source>
</evidence>
<sequence>MKQLHCLCVALVLFTLTSTVAFAQSSTTVSGSVTNNKTKEALSAVSVTIKGGTAGTFTDDKGNFKFTTTQKPPFTLIISSVGYAPKEVAFDGSTVSVGLETNFVLGEEVVVAASRVPERILESPVSIERISSANIRQSPATNYYDIVGNLKGVDVTTSSLTFKTISTRGFNSSGNLRLNQIMDGMDNQAPGLNFAVGSIIGLTELDVDNVELLAGASSALYGPGGMNGTLLINSKNPFKYQGLSFQIKTGVNHIDGKQRDPAAFNDWNVRWAQKISEKWAFKIGASFTQATDWVGNDKRNFQTAAGGDRTTGQVIAGDRSDPAYDGVNVYGDETNFSAFPAGLNTFKTFAQNAVAPLFPGPYQPALANIIASIPATQNVSRTGYDEKDVISPLTVNVKLTGALHYKITDNLEASIAANYGIGNTVYTGLGRYSLKNFRIGQYKFELKSKNWYVRAYTTQEDAGDSYNASAATQYFNEKVKPSSVWFGQYTQAYLTNRLGGASDAMAHAAARAVADAGRPTGNLLDNPIFNQVISTPISKGGGLFVDKTSLYMYEGQYNLTDALGLAKSGTEFLVGGNYKEYRLNSEGTLFADTAGKIKIAETGVYGQLSQKVFNDVLKLTVSGRYDKNENFAGRFTPRASAVIKVAENQNIRVSYQQAYRFPSTQNQWIKLNVGAATLLGGLPQLRNYVFGSAPVYDVRTNAPATFGEFKPETATSYEIGYKGLIGKKLLLDVYGYTASYDNFIGGTNVYQIVGGAAKVYQVSTNSTGKVTTRGYGVSLDYLLPQNFTIGANFYSDEISDIPTGFVTFFNTPKYRTNITFGNTGFGPDKRLGFSLVYRWQDSFYYEGTFGAGDLPSVITFDGQISYKFPATKSILKIGATNMFNRYYTNGFGNAQIGGLYYASFAFNVF</sequence>
<accession>A0ABV8PUC8</accession>
<protein>
    <submittedName>
        <fullName evidence="15">TonB-dependent receptor</fullName>
    </submittedName>
</protein>
<evidence type="ECO:0000256" key="2">
    <source>
        <dbReference type="ARBA" id="ARBA00022448"/>
    </source>
</evidence>